<keyword evidence="13" id="KW-1185">Reference proteome</keyword>
<feature type="region of interest" description="Disordered" evidence="10">
    <location>
        <begin position="20"/>
        <end position="41"/>
    </location>
</feature>
<dbReference type="GO" id="GO:0045493">
    <property type="term" value="P:xylan catabolic process"/>
    <property type="evidence" value="ECO:0007669"/>
    <property type="project" value="UniProtKB-KW"/>
</dbReference>
<dbReference type="GO" id="GO:0030600">
    <property type="term" value="F:feruloyl esterase activity"/>
    <property type="evidence" value="ECO:0007669"/>
    <property type="project" value="UniProtKB-EC"/>
</dbReference>
<keyword evidence="3" id="KW-0964">Secreted</keyword>
<evidence type="ECO:0000313" key="12">
    <source>
        <dbReference type="EMBL" id="OAG03752.1"/>
    </source>
</evidence>
<keyword evidence="5 11" id="KW-0732">Signal</keyword>
<reference evidence="12 13" key="1">
    <citation type="submission" date="2016-05" db="EMBL/GenBank/DDBJ databases">
        <title>Comparative analysis of secretome profiles of manganese(II)-oxidizing ascomycete fungi.</title>
        <authorList>
            <consortium name="DOE Joint Genome Institute"/>
            <person name="Zeiner C.A."/>
            <person name="Purvine S.O."/>
            <person name="Zink E.M."/>
            <person name="Wu S."/>
            <person name="Pasa-Tolic L."/>
            <person name="Chaput D.L."/>
            <person name="Haridas S."/>
            <person name="Grigoriev I.V."/>
            <person name="Santelli C.M."/>
            <person name="Hansel C.M."/>
        </authorList>
    </citation>
    <scope>NUCLEOTIDE SEQUENCE [LARGE SCALE GENOMIC DNA]</scope>
    <source>
        <strain evidence="12 13">AP3s5-JAC2a</strain>
    </source>
</reference>
<dbReference type="PANTHER" id="PTHR38050:SF2">
    <property type="entry name" value="FERULOYL ESTERASE C-RELATED"/>
    <property type="match status" value="1"/>
</dbReference>
<sequence>MKSFSLLATLLIPATALQRGGSGCGKALPESLRPGGPSKNLTLESKSQINATLSRSFLMYIPEHFSASNNDAKPLVLAFHGQSQPNWSMERITNLSAPNFNKDYIVAYPAGLDTQWLGDPAAPPSSVIDDRIFVSELLDYLTSTFCIDESRIYITGLSNGGGLTGLLACDPAINRRVAAFAAVAGAFYADASLTEPLFGVGCKPELDGRKLPLMEMHGLNDSVIAYDGNNSPAPDSIPLPSWVNSWVDREGCGQVNADVQVLDGGNLTRSAWSCDGRNDVIVHYKINDFGHGWPSTAWQGEPFETLRLRPTSWNATGLILDWFEKWRLAV</sequence>
<comment type="catalytic activity">
    <reaction evidence="9">
        <text>feruloyl-polysaccharide + H2O = ferulate + polysaccharide.</text>
        <dbReference type="EC" id="3.1.1.73"/>
    </reaction>
</comment>
<dbReference type="PANTHER" id="PTHR38050">
    <property type="match status" value="1"/>
</dbReference>
<dbReference type="Proteomes" id="UP000077069">
    <property type="component" value="Unassembled WGS sequence"/>
</dbReference>
<evidence type="ECO:0000256" key="9">
    <source>
        <dbReference type="ARBA" id="ARBA00034075"/>
    </source>
</evidence>
<feature type="chain" id="PRO_5032902739" description="feruloyl esterase" evidence="11">
    <location>
        <begin position="17"/>
        <end position="330"/>
    </location>
</feature>
<dbReference type="EMBL" id="KV441554">
    <property type="protein sequence ID" value="OAG03752.1"/>
    <property type="molecule type" value="Genomic_DNA"/>
</dbReference>
<evidence type="ECO:0000256" key="2">
    <source>
        <dbReference type="ARBA" id="ARBA00013091"/>
    </source>
</evidence>
<keyword evidence="7" id="KW-0119">Carbohydrate metabolism</keyword>
<keyword evidence="8" id="KW-0624">Polysaccharide degradation</keyword>
<evidence type="ECO:0000256" key="10">
    <source>
        <dbReference type="SAM" id="MobiDB-lite"/>
    </source>
</evidence>
<evidence type="ECO:0000256" key="3">
    <source>
        <dbReference type="ARBA" id="ARBA00022525"/>
    </source>
</evidence>
<evidence type="ECO:0000256" key="8">
    <source>
        <dbReference type="ARBA" id="ARBA00023326"/>
    </source>
</evidence>
<evidence type="ECO:0000256" key="5">
    <source>
        <dbReference type="ARBA" id="ARBA00022729"/>
    </source>
</evidence>
<name>A0A177CA80_9PLEO</name>
<keyword evidence="6 12" id="KW-0378">Hydrolase</keyword>
<dbReference type="STRING" id="1460663.A0A177CA80"/>
<dbReference type="InterPro" id="IPR043595">
    <property type="entry name" value="FaeB/C/D"/>
</dbReference>
<evidence type="ECO:0000256" key="11">
    <source>
        <dbReference type="SAM" id="SignalP"/>
    </source>
</evidence>
<dbReference type="InterPro" id="IPR029058">
    <property type="entry name" value="AB_hydrolase_fold"/>
</dbReference>
<dbReference type="SUPFAM" id="SSF53474">
    <property type="entry name" value="alpha/beta-Hydrolases"/>
    <property type="match status" value="1"/>
</dbReference>
<proteinExistence type="predicted"/>
<dbReference type="InParanoid" id="A0A177CA80"/>
<keyword evidence="4" id="KW-0858">Xylan degradation</keyword>
<dbReference type="EC" id="3.1.1.73" evidence="2"/>
<dbReference type="OrthoDB" id="424610at2759"/>
<evidence type="ECO:0000313" key="13">
    <source>
        <dbReference type="Proteomes" id="UP000077069"/>
    </source>
</evidence>
<organism evidence="12 13">
    <name type="scientific">Paraphaeosphaeria sporulosa</name>
    <dbReference type="NCBI Taxonomy" id="1460663"/>
    <lineage>
        <taxon>Eukaryota</taxon>
        <taxon>Fungi</taxon>
        <taxon>Dikarya</taxon>
        <taxon>Ascomycota</taxon>
        <taxon>Pezizomycotina</taxon>
        <taxon>Dothideomycetes</taxon>
        <taxon>Pleosporomycetidae</taxon>
        <taxon>Pleosporales</taxon>
        <taxon>Massarineae</taxon>
        <taxon>Didymosphaeriaceae</taxon>
        <taxon>Paraphaeosphaeria</taxon>
    </lineage>
</organism>
<dbReference type="GO" id="GO:0005576">
    <property type="term" value="C:extracellular region"/>
    <property type="evidence" value="ECO:0007669"/>
    <property type="project" value="UniProtKB-SubCell"/>
</dbReference>
<comment type="subcellular location">
    <subcellularLocation>
        <location evidence="1">Secreted</location>
    </subcellularLocation>
</comment>
<gene>
    <name evidence="12" type="ORF">CC84DRAFT_1165935</name>
</gene>
<feature type="signal peptide" evidence="11">
    <location>
        <begin position="1"/>
        <end position="16"/>
    </location>
</feature>
<evidence type="ECO:0000256" key="6">
    <source>
        <dbReference type="ARBA" id="ARBA00022801"/>
    </source>
</evidence>
<evidence type="ECO:0000256" key="7">
    <source>
        <dbReference type="ARBA" id="ARBA00023277"/>
    </source>
</evidence>
<dbReference type="RefSeq" id="XP_018034117.1">
    <property type="nucleotide sequence ID" value="XM_018178832.1"/>
</dbReference>
<accession>A0A177CA80</accession>
<evidence type="ECO:0000256" key="4">
    <source>
        <dbReference type="ARBA" id="ARBA00022651"/>
    </source>
</evidence>
<dbReference type="Gene3D" id="3.40.50.1820">
    <property type="entry name" value="alpha/beta hydrolase"/>
    <property type="match status" value="1"/>
</dbReference>
<dbReference type="GeneID" id="28762318"/>
<evidence type="ECO:0000256" key="1">
    <source>
        <dbReference type="ARBA" id="ARBA00004613"/>
    </source>
</evidence>
<dbReference type="AlphaFoldDB" id="A0A177CA80"/>
<protein>
    <recommendedName>
        <fullName evidence="2">feruloyl esterase</fullName>
        <ecNumber evidence="2">3.1.1.73</ecNumber>
    </recommendedName>
</protein>